<dbReference type="EMBL" id="KK198755">
    <property type="protein sequence ID" value="KCW82048.1"/>
    <property type="molecule type" value="Genomic_DNA"/>
</dbReference>
<sequence>MQSMIIANGLLNALLEDITAKGLHVTKPSKHKRTFKRISRDSGRSRHQFTMKTYRYNGRQYLHQGSGR</sequence>
<gene>
    <name evidence="1" type="ORF">EUGRSUZ_C03416</name>
</gene>
<dbReference type="InParanoid" id="A0A059CUA3"/>
<proteinExistence type="predicted"/>
<name>A0A059CUA3_EUCGR</name>
<dbReference type="Gramene" id="KCW82048">
    <property type="protein sequence ID" value="KCW82048"/>
    <property type="gene ID" value="EUGRSUZ_C03416"/>
</dbReference>
<reference evidence="1" key="1">
    <citation type="submission" date="2013-07" db="EMBL/GenBank/DDBJ databases">
        <title>The genome of Eucalyptus grandis.</title>
        <authorList>
            <person name="Schmutz J."/>
            <person name="Hayes R."/>
            <person name="Myburg A."/>
            <person name="Tuskan G."/>
            <person name="Grattapaglia D."/>
            <person name="Rokhsar D.S."/>
        </authorList>
    </citation>
    <scope>NUCLEOTIDE SEQUENCE</scope>
    <source>
        <tissue evidence="1">Leaf extractions</tissue>
    </source>
</reference>
<dbReference type="AlphaFoldDB" id="A0A059CUA3"/>
<evidence type="ECO:0000313" key="1">
    <source>
        <dbReference type="EMBL" id="KCW82048.1"/>
    </source>
</evidence>
<organism evidence="1">
    <name type="scientific">Eucalyptus grandis</name>
    <name type="common">Flooded gum</name>
    <dbReference type="NCBI Taxonomy" id="71139"/>
    <lineage>
        <taxon>Eukaryota</taxon>
        <taxon>Viridiplantae</taxon>
        <taxon>Streptophyta</taxon>
        <taxon>Embryophyta</taxon>
        <taxon>Tracheophyta</taxon>
        <taxon>Spermatophyta</taxon>
        <taxon>Magnoliopsida</taxon>
        <taxon>eudicotyledons</taxon>
        <taxon>Gunneridae</taxon>
        <taxon>Pentapetalae</taxon>
        <taxon>rosids</taxon>
        <taxon>malvids</taxon>
        <taxon>Myrtales</taxon>
        <taxon>Myrtaceae</taxon>
        <taxon>Myrtoideae</taxon>
        <taxon>Eucalypteae</taxon>
        <taxon>Eucalyptus</taxon>
    </lineage>
</organism>
<accession>A0A059CUA3</accession>
<protein>
    <submittedName>
        <fullName evidence="1">Uncharacterized protein</fullName>
    </submittedName>
</protein>